<accession>A0A835G0W2</accession>
<dbReference type="SUPFAM" id="SSF57903">
    <property type="entry name" value="FYVE/PHD zinc finger"/>
    <property type="match status" value="1"/>
</dbReference>
<dbReference type="EMBL" id="JACKWZ010000720">
    <property type="protein sequence ID" value="KAF9405546.1"/>
    <property type="molecule type" value="Genomic_DNA"/>
</dbReference>
<name>A0A835G0W2_SPOEX</name>
<comment type="caution">
    <text evidence="3">The sequence shown here is derived from an EMBL/GenBank/DDBJ whole genome shotgun (WGS) entry which is preliminary data.</text>
</comment>
<evidence type="ECO:0000313" key="5">
    <source>
        <dbReference type="Proteomes" id="UP000648187"/>
    </source>
</evidence>
<protein>
    <recommendedName>
        <fullName evidence="2">FP protein C-terminal domain-containing protein</fullName>
    </recommendedName>
</protein>
<dbReference type="CDD" id="cd15489">
    <property type="entry name" value="PHD_SF"/>
    <property type="match status" value="1"/>
</dbReference>
<dbReference type="Gene3D" id="3.30.40.10">
    <property type="entry name" value="Zinc/RING finger domain, C3HC4 (zinc finger)"/>
    <property type="match status" value="1"/>
</dbReference>
<reference evidence="3" key="1">
    <citation type="submission" date="2020-08" db="EMBL/GenBank/DDBJ databases">
        <title>Spodoptera exigua strain:BAW_Kor-Di-RS1 Genome sequencing and assembly.</title>
        <authorList>
            <person name="Kim J."/>
            <person name="Nam H.Y."/>
            <person name="Kwon M."/>
            <person name="Choi J.H."/>
            <person name="Cho S.R."/>
            <person name="Kim G.-H."/>
        </authorList>
    </citation>
    <scope>NUCLEOTIDE SEQUENCE</scope>
    <source>
        <strain evidence="3">BAW_Kor-Di-RS1</strain>
        <tissue evidence="3">Whole-body</tissue>
    </source>
</reference>
<dbReference type="EMBL" id="JACEFF010000939">
    <property type="protein sequence ID" value="KAH9627774.1"/>
    <property type="molecule type" value="Genomic_DNA"/>
</dbReference>
<dbReference type="Proteomes" id="UP000648187">
    <property type="component" value="Unassembled WGS sequence"/>
</dbReference>
<keyword evidence="1" id="KW-0175">Coiled coil</keyword>
<sequence>MPTAKCGGCAKFLSPLDAAKCNQCNGLYHRACVCLPSTGLIRTAWRCPECCKNQVRDNKADTPVRTRAAQVEEYLSSEEVIDTSTMGCTTLDATSHLSPDLADELRLFKEELRKEFRLMHQELQQLRTEMAQLKESVRTSDERMEGLEMRVGSLEQRLEQQVFPEKGSLENTIDELRCQLNDRDQELLLNDIEISGIPESRDESALHLIKILGTKLGVNIDEKDVVHVERVGSTLRNRVTNTISAEPTAQRPRSISVRFTRRSTRESLLRAARVRRGLSTHDLDMNGQAHRVYINERLTRTNRQLFYRARQAGTRSNWRYVWTKDGRILARKEDGLKAERVRCEADISRIFG</sequence>
<dbReference type="InterPro" id="IPR011011">
    <property type="entry name" value="Znf_FYVE_PHD"/>
</dbReference>
<gene>
    <name evidence="4" type="ORF">HF086_011152</name>
    <name evidence="3" type="ORF">HW555_013768</name>
</gene>
<dbReference type="PANTHER" id="PTHR11505">
    <property type="entry name" value="L1 TRANSPOSABLE ELEMENT-RELATED"/>
    <property type="match status" value="1"/>
</dbReference>
<evidence type="ECO:0000313" key="4">
    <source>
        <dbReference type="EMBL" id="KAH9627774.1"/>
    </source>
</evidence>
<dbReference type="InterPro" id="IPR013083">
    <property type="entry name" value="Znf_RING/FYVE/PHD"/>
</dbReference>
<dbReference type="Pfam" id="PF25298">
    <property type="entry name" value="Baculo_FP_2nd"/>
    <property type="match status" value="1"/>
</dbReference>
<evidence type="ECO:0000259" key="2">
    <source>
        <dbReference type="Pfam" id="PF25298"/>
    </source>
</evidence>
<dbReference type="Proteomes" id="UP000814243">
    <property type="component" value="Unassembled WGS sequence"/>
</dbReference>
<reference evidence="4" key="2">
    <citation type="journal article" date="2021" name="G3 (Bethesda)">
        <title>Genome and transcriptome analysis of the beet armyworm Spodoptera exigua reveals targets for pest control. .</title>
        <authorList>
            <person name="Simon S."/>
            <person name="Breeschoten T."/>
            <person name="Jansen H.J."/>
            <person name="Dirks R.P."/>
            <person name="Schranz M.E."/>
            <person name="Ros V.I.D."/>
        </authorList>
    </citation>
    <scope>NUCLEOTIDE SEQUENCE</scope>
    <source>
        <strain evidence="4">TB_SE_WUR_2020</strain>
    </source>
</reference>
<dbReference type="InterPro" id="IPR057251">
    <property type="entry name" value="FP_C"/>
</dbReference>
<evidence type="ECO:0000256" key="1">
    <source>
        <dbReference type="SAM" id="Coils"/>
    </source>
</evidence>
<keyword evidence="5" id="KW-1185">Reference proteome</keyword>
<evidence type="ECO:0000313" key="3">
    <source>
        <dbReference type="EMBL" id="KAF9405546.1"/>
    </source>
</evidence>
<dbReference type="AlphaFoldDB" id="A0A835G0W2"/>
<feature type="domain" description="FP protein C-terminal" evidence="2">
    <location>
        <begin position="299"/>
        <end position="350"/>
    </location>
</feature>
<dbReference type="Gene3D" id="3.30.70.1820">
    <property type="entry name" value="L1 transposable element, RRM domain"/>
    <property type="match status" value="1"/>
</dbReference>
<feature type="coiled-coil region" evidence="1">
    <location>
        <begin position="109"/>
        <end position="186"/>
    </location>
</feature>
<dbReference type="InterPro" id="IPR004244">
    <property type="entry name" value="Transposase_22"/>
</dbReference>
<organism evidence="3 5">
    <name type="scientific">Spodoptera exigua</name>
    <name type="common">Beet armyworm</name>
    <name type="synonym">Noctua fulgens</name>
    <dbReference type="NCBI Taxonomy" id="7107"/>
    <lineage>
        <taxon>Eukaryota</taxon>
        <taxon>Metazoa</taxon>
        <taxon>Ecdysozoa</taxon>
        <taxon>Arthropoda</taxon>
        <taxon>Hexapoda</taxon>
        <taxon>Insecta</taxon>
        <taxon>Pterygota</taxon>
        <taxon>Neoptera</taxon>
        <taxon>Endopterygota</taxon>
        <taxon>Lepidoptera</taxon>
        <taxon>Glossata</taxon>
        <taxon>Ditrysia</taxon>
        <taxon>Noctuoidea</taxon>
        <taxon>Noctuidae</taxon>
        <taxon>Amphipyrinae</taxon>
        <taxon>Spodoptera</taxon>
    </lineage>
</organism>
<proteinExistence type="predicted"/>